<evidence type="ECO:0000313" key="13">
    <source>
        <dbReference type="EMBL" id="KAF2179728.1"/>
    </source>
</evidence>
<evidence type="ECO:0000313" key="14">
    <source>
        <dbReference type="Proteomes" id="UP000800200"/>
    </source>
</evidence>
<evidence type="ECO:0000256" key="8">
    <source>
        <dbReference type="ARBA" id="ARBA00023180"/>
    </source>
</evidence>
<evidence type="ECO:0000256" key="6">
    <source>
        <dbReference type="ARBA" id="ARBA00022989"/>
    </source>
</evidence>
<dbReference type="AlphaFoldDB" id="A0A6A6DMW8"/>
<evidence type="ECO:0000256" key="9">
    <source>
        <dbReference type="PROSITE-ProRule" id="PRU00205"/>
    </source>
</evidence>
<dbReference type="SMART" id="SM00724">
    <property type="entry name" value="TLC"/>
    <property type="match status" value="1"/>
</dbReference>
<dbReference type="OrthoDB" id="3053196at2759"/>
<feature type="region of interest" description="Disordered" evidence="10">
    <location>
        <begin position="25"/>
        <end position="73"/>
    </location>
</feature>
<comment type="similarity">
    <text evidence="2">Belongs to the sphingosine N-acyltransferase family.</text>
</comment>
<keyword evidence="5" id="KW-0256">Endoplasmic reticulum</keyword>
<keyword evidence="7 9" id="KW-0472">Membrane</keyword>
<sequence>MTQSGLEPFPRYQILASLSTGNPIRSKPVTLRRGKSSGIRSGLPGESDAAAITTLSSPSTSSTHTRNISDKPAHRLKRRTVKSTFSKWKCISLRYTWLNPLIICLIVISLYLVNPSSSNPAAAALFLSYALPREPGSDAPIQYGKGARDFAFVGFYTIALSFTREFLMQCVIRPIALKCRIRSRHKQSRFMEQFYTAIYLGIAGPFGLWVMSGTPVWYFNTMAMYSGFPHRTHEAVFKVYYLVQASYWAQQMLVLLLGLEKPRKDYKELVAHHFITLSLIWLSYRFHFTYMGIAVYVTHDISDFFIVTSKILSYLDSILVGPYYFTFLCIWAYLRHYLNLKILYSVLTEFPTVGPFELNWETQQYKCWISQAITFALLAALQALNLFWFFLLCRMGYRFVASWGQVAEDERSEYEDSEEEIEDEKKSGKTGGDTASGAAGALKLDGAAAKANGEANGMPKVMLNGKPVPRTPSPAMANAGE</sequence>
<dbReference type="GO" id="GO:0005789">
    <property type="term" value="C:endoplasmic reticulum membrane"/>
    <property type="evidence" value="ECO:0007669"/>
    <property type="project" value="UniProtKB-SubCell"/>
</dbReference>
<dbReference type="InterPro" id="IPR006634">
    <property type="entry name" value="TLC-dom"/>
</dbReference>
<keyword evidence="6 11" id="KW-1133">Transmembrane helix</keyword>
<feature type="region of interest" description="Disordered" evidence="10">
    <location>
        <begin position="411"/>
        <end position="438"/>
    </location>
</feature>
<evidence type="ECO:0000256" key="11">
    <source>
        <dbReference type="SAM" id="Phobius"/>
    </source>
</evidence>
<evidence type="ECO:0000256" key="10">
    <source>
        <dbReference type="SAM" id="MobiDB-lite"/>
    </source>
</evidence>
<keyword evidence="14" id="KW-1185">Reference proteome</keyword>
<accession>A0A6A6DMW8</accession>
<feature type="compositionally biased region" description="Acidic residues" evidence="10">
    <location>
        <begin position="411"/>
        <end position="422"/>
    </location>
</feature>
<feature type="compositionally biased region" description="Low complexity" evidence="10">
    <location>
        <begin position="53"/>
        <end position="65"/>
    </location>
</feature>
<dbReference type="PANTHER" id="PTHR12560:SF11">
    <property type="entry name" value="CERAMIDE SYNTHASE LAC1-RELATED"/>
    <property type="match status" value="1"/>
</dbReference>
<dbReference type="GO" id="GO:0046513">
    <property type="term" value="P:ceramide biosynthetic process"/>
    <property type="evidence" value="ECO:0007669"/>
    <property type="project" value="InterPro"/>
</dbReference>
<feature type="transmembrane region" description="Helical" evidence="11">
    <location>
        <begin position="197"/>
        <end position="219"/>
    </location>
</feature>
<dbReference type="GO" id="GO:0050291">
    <property type="term" value="F:sphingosine N-acyltransferase activity"/>
    <property type="evidence" value="ECO:0007669"/>
    <property type="project" value="InterPro"/>
</dbReference>
<organism evidence="13 14">
    <name type="scientific">Zopfia rhizophila CBS 207.26</name>
    <dbReference type="NCBI Taxonomy" id="1314779"/>
    <lineage>
        <taxon>Eukaryota</taxon>
        <taxon>Fungi</taxon>
        <taxon>Dikarya</taxon>
        <taxon>Ascomycota</taxon>
        <taxon>Pezizomycotina</taxon>
        <taxon>Dothideomycetes</taxon>
        <taxon>Dothideomycetes incertae sedis</taxon>
        <taxon>Zopfiaceae</taxon>
        <taxon>Zopfia</taxon>
    </lineage>
</organism>
<feature type="domain" description="TLC" evidence="12">
    <location>
        <begin position="185"/>
        <end position="401"/>
    </location>
</feature>
<evidence type="ECO:0000256" key="4">
    <source>
        <dbReference type="ARBA" id="ARBA00022692"/>
    </source>
</evidence>
<reference evidence="13" key="1">
    <citation type="journal article" date="2020" name="Stud. Mycol.">
        <title>101 Dothideomycetes genomes: a test case for predicting lifestyles and emergence of pathogens.</title>
        <authorList>
            <person name="Haridas S."/>
            <person name="Albert R."/>
            <person name="Binder M."/>
            <person name="Bloem J."/>
            <person name="Labutti K."/>
            <person name="Salamov A."/>
            <person name="Andreopoulos B."/>
            <person name="Baker S."/>
            <person name="Barry K."/>
            <person name="Bills G."/>
            <person name="Bluhm B."/>
            <person name="Cannon C."/>
            <person name="Castanera R."/>
            <person name="Culley D."/>
            <person name="Daum C."/>
            <person name="Ezra D."/>
            <person name="Gonzalez J."/>
            <person name="Henrissat B."/>
            <person name="Kuo A."/>
            <person name="Liang C."/>
            <person name="Lipzen A."/>
            <person name="Lutzoni F."/>
            <person name="Magnuson J."/>
            <person name="Mondo S."/>
            <person name="Nolan M."/>
            <person name="Ohm R."/>
            <person name="Pangilinan J."/>
            <person name="Park H.-J."/>
            <person name="Ramirez L."/>
            <person name="Alfaro M."/>
            <person name="Sun H."/>
            <person name="Tritt A."/>
            <person name="Yoshinaga Y."/>
            <person name="Zwiers L.-H."/>
            <person name="Turgeon B."/>
            <person name="Goodwin S."/>
            <person name="Spatafora J."/>
            <person name="Crous P."/>
            <person name="Grigoriev I."/>
        </authorList>
    </citation>
    <scope>NUCLEOTIDE SEQUENCE</scope>
    <source>
        <strain evidence="13">CBS 207.26</strain>
    </source>
</reference>
<feature type="transmembrane region" description="Helical" evidence="11">
    <location>
        <begin position="314"/>
        <end position="334"/>
    </location>
</feature>
<protein>
    <submittedName>
        <fullName evidence="13">Longevity assurance proteins LAG1/LAC1</fullName>
    </submittedName>
</protein>
<evidence type="ECO:0000256" key="2">
    <source>
        <dbReference type="ARBA" id="ARBA00009808"/>
    </source>
</evidence>
<feature type="region of interest" description="Disordered" evidence="10">
    <location>
        <begin position="455"/>
        <end position="481"/>
    </location>
</feature>
<feature type="transmembrane region" description="Helical" evidence="11">
    <location>
        <begin position="150"/>
        <end position="176"/>
    </location>
</feature>
<gene>
    <name evidence="13" type="ORF">K469DRAFT_716085</name>
</gene>
<evidence type="ECO:0000256" key="1">
    <source>
        <dbReference type="ARBA" id="ARBA00004477"/>
    </source>
</evidence>
<feature type="transmembrane region" description="Helical" evidence="11">
    <location>
        <begin position="95"/>
        <end position="113"/>
    </location>
</feature>
<keyword evidence="8" id="KW-0325">Glycoprotein</keyword>
<keyword evidence="3" id="KW-0808">Transferase</keyword>
<keyword evidence="4 9" id="KW-0812">Transmembrane</keyword>
<feature type="transmembrane region" description="Helical" evidence="11">
    <location>
        <begin position="368"/>
        <end position="392"/>
    </location>
</feature>
<proteinExistence type="inferred from homology"/>
<dbReference type="EMBL" id="ML994663">
    <property type="protein sequence ID" value="KAF2179728.1"/>
    <property type="molecule type" value="Genomic_DNA"/>
</dbReference>
<comment type="subcellular location">
    <subcellularLocation>
        <location evidence="1">Endoplasmic reticulum membrane</location>
        <topology evidence="1">Multi-pass membrane protein</topology>
    </subcellularLocation>
</comment>
<dbReference type="PANTHER" id="PTHR12560">
    <property type="entry name" value="LONGEVITY ASSURANCE FACTOR 1 LAG1"/>
    <property type="match status" value="1"/>
</dbReference>
<name>A0A6A6DMW8_9PEZI</name>
<evidence type="ECO:0000256" key="5">
    <source>
        <dbReference type="ARBA" id="ARBA00022824"/>
    </source>
</evidence>
<feature type="transmembrane region" description="Helical" evidence="11">
    <location>
        <begin position="239"/>
        <end position="259"/>
    </location>
</feature>
<dbReference type="InterPro" id="IPR016439">
    <property type="entry name" value="Lag1/Lac1-like"/>
</dbReference>
<evidence type="ECO:0000256" key="3">
    <source>
        <dbReference type="ARBA" id="ARBA00022679"/>
    </source>
</evidence>
<evidence type="ECO:0000259" key="12">
    <source>
        <dbReference type="PROSITE" id="PS50922"/>
    </source>
</evidence>
<dbReference type="PROSITE" id="PS50922">
    <property type="entry name" value="TLC"/>
    <property type="match status" value="1"/>
</dbReference>
<dbReference type="Proteomes" id="UP000800200">
    <property type="component" value="Unassembled WGS sequence"/>
</dbReference>
<dbReference type="Pfam" id="PF03798">
    <property type="entry name" value="TRAM_LAG1_CLN8"/>
    <property type="match status" value="1"/>
</dbReference>
<evidence type="ECO:0000256" key="7">
    <source>
        <dbReference type="ARBA" id="ARBA00023136"/>
    </source>
</evidence>